<evidence type="ECO:0000313" key="8">
    <source>
        <dbReference type="Proteomes" id="UP000671879"/>
    </source>
</evidence>
<evidence type="ECO:0000313" key="7">
    <source>
        <dbReference type="EMBL" id="QTX32418.1"/>
    </source>
</evidence>
<dbReference type="EMBL" id="CP072943">
    <property type="protein sequence ID" value="QTX32418.1"/>
    <property type="molecule type" value="Genomic_DNA"/>
</dbReference>
<name>A0A9Q7ACK6_9BACT</name>
<dbReference type="SMART" id="SM00062">
    <property type="entry name" value="PBPb"/>
    <property type="match status" value="1"/>
</dbReference>
<feature type="chain" id="PRO_5040375216" evidence="5">
    <location>
        <begin position="22"/>
        <end position="308"/>
    </location>
</feature>
<dbReference type="PANTHER" id="PTHR30024">
    <property type="entry name" value="ALIPHATIC SULFONATES-BINDING PROTEIN-RELATED"/>
    <property type="match status" value="1"/>
</dbReference>
<gene>
    <name evidence="7" type="ORF">KAR29_00240</name>
</gene>
<dbReference type="SUPFAM" id="SSF53850">
    <property type="entry name" value="Periplasmic binding protein-like II"/>
    <property type="match status" value="1"/>
</dbReference>
<dbReference type="Proteomes" id="UP000671879">
    <property type="component" value="Chromosome"/>
</dbReference>
<dbReference type="RefSeq" id="WP_274373652.1">
    <property type="nucleotide sequence ID" value="NZ_CP072943.1"/>
</dbReference>
<dbReference type="AlphaFoldDB" id="A0A9Q7ACK6"/>
<accession>A0A9Q7ACK6</accession>
<organism evidence="7 8">
    <name type="scientific">Aminithiophilus ramosus</name>
    <dbReference type="NCBI Taxonomy" id="3029084"/>
    <lineage>
        <taxon>Bacteria</taxon>
        <taxon>Thermotogati</taxon>
        <taxon>Synergistota</taxon>
        <taxon>Synergistia</taxon>
        <taxon>Synergistales</taxon>
        <taxon>Aminithiophilaceae</taxon>
        <taxon>Aminithiophilus</taxon>
    </lineage>
</organism>
<keyword evidence="4 5" id="KW-0732">Signal</keyword>
<dbReference type="NCBIfam" id="TIGR01728">
    <property type="entry name" value="SsuA_fam"/>
    <property type="match status" value="1"/>
</dbReference>
<dbReference type="GO" id="GO:0042597">
    <property type="term" value="C:periplasmic space"/>
    <property type="evidence" value="ECO:0007669"/>
    <property type="project" value="UniProtKB-SubCell"/>
</dbReference>
<dbReference type="GO" id="GO:0016020">
    <property type="term" value="C:membrane"/>
    <property type="evidence" value="ECO:0007669"/>
    <property type="project" value="InterPro"/>
</dbReference>
<evidence type="ECO:0000259" key="6">
    <source>
        <dbReference type="SMART" id="SM00062"/>
    </source>
</evidence>
<feature type="signal peptide" evidence="5">
    <location>
        <begin position="1"/>
        <end position="21"/>
    </location>
</feature>
<evidence type="ECO:0000256" key="4">
    <source>
        <dbReference type="ARBA" id="ARBA00022729"/>
    </source>
</evidence>
<evidence type="ECO:0000256" key="2">
    <source>
        <dbReference type="ARBA" id="ARBA00010742"/>
    </source>
</evidence>
<reference evidence="8" key="1">
    <citation type="submission" date="2021-04" db="EMBL/GenBank/DDBJ databases">
        <title>A novel Synergistetes isolate from a pyrite-forming mixed culture.</title>
        <authorList>
            <person name="Bunk B."/>
            <person name="Sproer C."/>
            <person name="Spring S."/>
            <person name="Pester M."/>
        </authorList>
    </citation>
    <scope>NUCLEOTIDE SEQUENCE [LARGE SCALE GENOMIC DNA]</scope>
    <source>
        <strain evidence="8">J.5.4.2-T.3.5.2</strain>
    </source>
</reference>
<dbReference type="InterPro" id="IPR010067">
    <property type="entry name" value="ABC_SsuA_sub-bd"/>
</dbReference>
<dbReference type="CDD" id="cd01008">
    <property type="entry name" value="PBP2_NrtA_SsuA_CpmA_like"/>
    <property type="match status" value="1"/>
</dbReference>
<evidence type="ECO:0000256" key="1">
    <source>
        <dbReference type="ARBA" id="ARBA00004418"/>
    </source>
</evidence>
<dbReference type="PANTHER" id="PTHR30024:SF42">
    <property type="entry name" value="ALIPHATIC SULFONATES-BINDING PROTEIN-RELATED"/>
    <property type="match status" value="1"/>
</dbReference>
<evidence type="ECO:0000256" key="5">
    <source>
        <dbReference type="SAM" id="SignalP"/>
    </source>
</evidence>
<protein>
    <submittedName>
        <fullName evidence="7">NrtA/SsuA/CpmA family ABC transporter substrate-binding protein</fullName>
    </submittedName>
</protein>
<dbReference type="Pfam" id="PF09084">
    <property type="entry name" value="NMT1"/>
    <property type="match status" value="1"/>
</dbReference>
<comment type="subcellular location">
    <subcellularLocation>
        <location evidence="1">Periplasm</location>
    </subcellularLocation>
</comment>
<sequence length="308" mass="32546">MRKLLSLSLLLCLVSVLPAGAAEKIALTYVKAPLNVPSIVEKKLELFEKAFAPDGIDVVYPEITAGPAQTQAMAAGSIQFANCLGGTSALLAASAGVDLKIIAVYSRAPEAFVLLAKDPSVTSVADLKGKKVAGPKGTVLHQLLATALKEASMGADDVQFLSMGLPEGVAALLSGSVDAALAAGPAAYKAQEAGARVVVDGRGLVDATTVIAVAGPFLREHPDRVRRFLDVHRQALTFMKEEREQAFSLTAEETGLDVSAVEAMFPLYDFDPEIRPSDVEELKRTQDFLVENGLMEKTVDVDALVTRL</sequence>
<comment type="similarity">
    <text evidence="2">Belongs to the bacterial solute-binding protein SsuA/TauA family.</text>
</comment>
<keyword evidence="8" id="KW-1185">Reference proteome</keyword>
<dbReference type="InterPro" id="IPR001638">
    <property type="entry name" value="Solute-binding_3/MltF_N"/>
</dbReference>
<dbReference type="Gene3D" id="3.40.190.10">
    <property type="entry name" value="Periplasmic binding protein-like II"/>
    <property type="match status" value="2"/>
</dbReference>
<keyword evidence="3" id="KW-0813">Transport</keyword>
<dbReference type="KEGG" id="aram:KAR29_00240"/>
<evidence type="ECO:0000256" key="3">
    <source>
        <dbReference type="ARBA" id="ARBA00022448"/>
    </source>
</evidence>
<proteinExistence type="inferred from homology"/>
<dbReference type="InterPro" id="IPR015168">
    <property type="entry name" value="SsuA/THI5"/>
</dbReference>
<dbReference type="GO" id="GO:0042626">
    <property type="term" value="F:ATPase-coupled transmembrane transporter activity"/>
    <property type="evidence" value="ECO:0007669"/>
    <property type="project" value="InterPro"/>
</dbReference>
<feature type="domain" description="Solute-binding protein family 3/N-terminal" evidence="6">
    <location>
        <begin position="35"/>
        <end position="248"/>
    </location>
</feature>